<protein>
    <submittedName>
        <fullName evidence="1">Uncharacterized protein</fullName>
    </submittedName>
</protein>
<reference evidence="1 2" key="1">
    <citation type="submission" date="2018-06" db="EMBL/GenBank/DDBJ databases">
        <authorList>
            <consortium name="Pathogen Informatics"/>
            <person name="Doyle S."/>
        </authorList>
    </citation>
    <scope>NUCLEOTIDE SEQUENCE [LARGE SCALE GENOMIC DNA]</scope>
    <source>
        <strain evidence="1 2">NCTC11546</strain>
    </source>
</reference>
<organism evidence="1 2">
    <name type="scientific">Capnocytophaga ochracea</name>
    <dbReference type="NCBI Taxonomy" id="1018"/>
    <lineage>
        <taxon>Bacteria</taxon>
        <taxon>Pseudomonadati</taxon>
        <taxon>Bacteroidota</taxon>
        <taxon>Flavobacteriia</taxon>
        <taxon>Flavobacteriales</taxon>
        <taxon>Flavobacteriaceae</taxon>
        <taxon>Capnocytophaga</taxon>
    </lineage>
</organism>
<sequence length="252" mass="29450">MKTLFTTIGLLLISVIHAQDFIGKEWRIDNFLGEFSDVTDVYFLKTPESKYTFGDRILFNSDGTFSSWLVTECGNTCSSPTIGTYQAVGKYLSIQVEKMEKRGVECDSIPIELNLNLGSYYLHKISNDEYYLIKSTGNFVADKQKLNDVATLLRFIKIYDTRGKSPNPSFQLKSDIPKNERIGKFVRKLFHLTTYEILKGFPDNYSTHYLVKDLKTNTYYYLREEYFSNKVTVYYFTEKDLKQRTKELKKQR</sequence>
<proteinExistence type="predicted"/>
<dbReference type="Proteomes" id="UP000249891">
    <property type="component" value="Unassembled WGS sequence"/>
</dbReference>
<accession>A0A2X2RF54</accession>
<gene>
    <name evidence="1" type="ORF">NCTC11546_02306</name>
</gene>
<dbReference type="EMBL" id="UARG01000017">
    <property type="protein sequence ID" value="SQA79052.1"/>
    <property type="molecule type" value="Genomic_DNA"/>
</dbReference>
<evidence type="ECO:0000313" key="1">
    <source>
        <dbReference type="EMBL" id="SQA79052.1"/>
    </source>
</evidence>
<dbReference type="AlphaFoldDB" id="A0A2X2RF54"/>
<name>A0A2X2RF54_CAPOC</name>
<evidence type="ECO:0000313" key="2">
    <source>
        <dbReference type="Proteomes" id="UP000249891"/>
    </source>
</evidence>
<dbReference type="RefSeq" id="WP_128091961.1">
    <property type="nucleotide sequence ID" value="NZ_UARG01000017.1"/>
</dbReference>